<evidence type="ECO:0000256" key="1">
    <source>
        <dbReference type="SAM" id="MobiDB-lite"/>
    </source>
</evidence>
<feature type="region of interest" description="Disordered" evidence="1">
    <location>
        <begin position="675"/>
        <end position="715"/>
    </location>
</feature>
<keyword evidence="3" id="KW-1185">Reference proteome</keyword>
<name>A0ABR3ZLR4_9PEZI</name>
<feature type="compositionally biased region" description="Polar residues" evidence="1">
    <location>
        <begin position="677"/>
        <end position="689"/>
    </location>
</feature>
<reference evidence="2 3" key="1">
    <citation type="journal article" date="2024" name="IMA Fungus">
        <title>IMA Genome - F19 : A genome assembly and annotation guide to empower mycologists, including annotated draft genome sequences of Ceratocystis pirilliformis, Diaporthe australafricana, Fusarium ophioides, Paecilomyces lecythidis, and Sporothrix stenoceras.</title>
        <authorList>
            <person name="Aylward J."/>
            <person name="Wilson A.M."/>
            <person name="Visagie C.M."/>
            <person name="Spraker J."/>
            <person name="Barnes I."/>
            <person name="Buitendag C."/>
            <person name="Ceriani C."/>
            <person name="Del Mar Angel L."/>
            <person name="du Plessis D."/>
            <person name="Fuchs T."/>
            <person name="Gasser K."/>
            <person name="Kramer D."/>
            <person name="Li W."/>
            <person name="Munsamy K."/>
            <person name="Piso A."/>
            <person name="Price J.L."/>
            <person name="Sonnekus B."/>
            <person name="Thomas C."/>
            <person name="van der Nest A."/>
            <person name="van Dijk A."/>
            <person name="van Heerden A."/>
            <person name="van Vuuren N."/>
            <person name="Yilmaz N."/>
            <person name="Duong T.A."/>
            <person name="van der Merwe N.A."/>
            <person name="Wingfield M.J."/>
            <person name="Wingfield B.D."/>
        </authorList>
    </citation>
    <scope>NUCLEOTIDE SEQUENCE [LARGE SCALE GENOMIC DNA]</scope>
    <source>
        <strain evidence="2 3">CMW 12675</strain>
    </source>
</reference>
<feature type="compositionally biased region" description="Basic and acidic residues" evidence="1">
    <location>
        <begin position="244"/>
        <end position="257"/>
    </location>
</feature>
<feature type="region of interest" description="Disordered" evidence="1">
    <location>
        <begin position="439"/>
        <end position="549"/>
    </location>
</feature>
<dbReference type="EMBL" id="JAWDJO010000004">
    <property type="protein sequence ID" value="KAL1901645.1"/>
    <property type="molecule type" value="Genomic_DNA"/>
</dbReference>
<feature type="compositionally biased region" description="Acidic residues" evidence="1">
    <location>
        <begin position="698"/>
        <end position="708"/>
    </location>
</feature>
<accession>A0ABR3ZLR4</accession>
<feature type="region of interest" description="Disordered" evidence="1">
    <location>
        <begin position="220"/>
        <end position="279"/>
    </location>
</feature>
<feature type="compositionally biased region" description="Acidic residues" evidence="1">
    <location>
        <begin position="439"/>
        <end position="497"/>
    </location>
</feature>
<dbReference type="Pfam" id="PF10336">
    <property type="entry name" value="DUF2420"/>
    <property type="match status" value="1"/>
</dbReference>
<feature type="compositionally biased region" description="Acidic residues" evidence="1">
    <location>
        <begin position="174"/>
        <end position="183"/>
    </location>
</feature>
<organism evidence="2 3">
    <name type="scientific">Ceratocystis pirilliformis</name>
    <dbReference type="NCBI Taxonomy" id="259994"/>
    <lineage>
        <taxon>Eukaryota</taxon>
        <taxon>Fungi</taxon>
        <taxon>Dikarya</taxon>
        <taxon>Ascomycota</taxon>
        <taxon>Pezizomycotina</taxon>
        <taxon>Sordariomycetes</taxon>
        <taxon>Hypocreomycetidae</taxon>
        <taxon>Microascales</taxon>
        <taxon>Ceratocystidaceae</taxon>
        <taxon>Ceratocystis</taxon>
    </lineage>
</organism>
<feature type="region of interest" description="Disordered" evidence="1">
    <location>
        <begin position="160"/>
        <end position="193"/>
    </location>
</feature>
<comment type="caution">
    <text evidence="2">The sequence shown here is derived from an EMBL/GenBank/DDBJ whole genome shotgun (WGS) entry which is preliminary data.</text>
</comment>
<dbReference type="Proteomes" id="UP001583280">
    <property type="component" value="Unassembled WGS sequence"/>
</dbReference>
<proteinExistence type="predicted"/>
<evidence type="ECO:0000313" key="2">
    <source>
        <dbReference type="EMBL" id="KAL1901645.1"/>
    </source>
</evidence>
<sequence>MTTAIMSQDGADGKLDLDIINFEASDNTSVPFDSKYDPTDNEIDWEDHKEFASEQRDVSTTQNSNSHIVTASLLTPESKINATVEETEATQDLASTHLANDNPKQGFENEISYELEIEADKITMHNAPTIDSVECEENEENEIDYEDNIEEAENDAIQLASTGVDGQEVATQPDPDESFDGEAPDGALVDQEFPEPDATENASMIVHGDLTIADGQLVADDDHDQSGVSLDDDTHDGNTASQSHADHEQDAAEHESADASPIDDEDDDGFPTSSIDPDITVRYNGEEYPLFHGQNNIDTQMGFFHDMGVLDVPMDDVFSSFRNELSDDLDENEELVLQIDDLGLQYGESTNPDILSSVTLRQLYSLLAKLAQNQDPSSAPTMYTYLNTRLNSTRRLAYLLQEAYSGSSLESVAHRFPQEIPSEPSVDDADEDMDDIDIIDDDECSEGPEDDEDGQENEEQDEAAQEEYNDQSAEEEGDEGENDENQEDDEDEIPADDLDMRSQQTTAEQHHLSANEQYDPNERLDDASRDEYLDFASGAGNGDNAHDDATLVQSETGQNELYLDEHEDGGVSVDNAEFLAYEGDVDTSGLELDNQLEVSLNSASIGESFDATNFSTADVDVGADLDTFFDINGEVVKAEPVVGETQASVASSATEHGDEITYDEDDDDNARVALNVEDTSFVSQSNEINDQGKRLRSEEEDLLEDDESDAKRIRS</sequence>
<feature type="compositionally biased region" description="Basic and acidic residues" evidence="1">
    <location>
        <begin position="520"/>
        <end position="532"/>
    </location>
</feature>
<dbReference type="InterPro" id="IPR018822">
    <property type="entry name" value="UPF0646"/>
</dbReference>
<evidence type="ECO:0000313" key="3">
    <source>
        <dbReference type="Proteomes" id="UP001583280"/>
    </source>
</evidence>
<protein>
    <submittedName>
        <fullName evidence="2">Uncharacterized protein</fullName>
    </submittedName>
</protein>
<gene>
    <name evidence="2" type="ORF">Cpir12675_000335</name>
</gene>